<proteinExistence type="predicted"/>
<reference evidence="2" key="1">
    <citation type="submission" date="2020-05" db="EMBL/GenBank/DDBJ databases">
        <authorList>
            <person name="Chiriac C."/>
            <person name="Salcher M."/>
            <person name="Ghai R."/>
            <person name="Kavagutti S V."/>
        </authorList>
    </citation>
    <scope>NUCLEOTIDE SEQUENCE</scope>
</reference>
<feature type="domain" description="Sporulation stage II protein D amidase enhancer LytB N-terminal" evidence="1">
    <location>
        <begin position="202"/>
        <end position="295"/>
    </location>
</feature>
<dbReference type="InterPro" id="IPR013486">
    <property type="entry name" value="SpoIID/LytB"/>
</dbReference>
<dbReference type="GO" id="GO:0030435">
    <property type="term" value="P:sporulation resulting in formation of a cellular spore"/>
    <property type="evidence" value="ECO:0007669"/>
    <property type="project" value="InterPro"/>
</dbReference>
<sequence length="412" mass="44018">MRMFKPLLLACLLLLSTASHAIADDAAPASFSFTGSGYGHGVGLSQIGGRAKALAGETSTSILSYYFPGSSIGISDETQTMRINIGHLLTSAKLRTDSIGGSVNVYEGYLTETQTAQPIMVHAPRQIFQLQLSGASIALTSRVGKVVTPVSTAKSFTFRWSGTRNLDGPPSLIAFTSGTSTVKYRHGQIQAKVVKDKILGNRIEVTNTLRLKDEYLYGVSEVPSSWPAAMLDAQVIASRTYALTRGAKVRAACDCNLYGSITDQTYAGFSKENEPIYGALWKAAVDRTAGQVITFNGALMTTYFTSSTGGVTETVENAWGTPTPNSLSVPDASSADITLNPRYATWSAKVDQKVLAAAFLLPNVVELEILNRNATGTVSQIQATSNSGKTSVLRGEIFRSRAKIPSAWFNLV</sequence>
<evidence type="ECO:0000313" key="2">
    <source>
        <dbReference type="EMBL" id="CAB4868050.1"/>
    </source>
</evidence>
<dbReference type="EMBL" id="CAFBLW010000005">
    <property type="protein sequence ID" value="CAB4868050.1"/>
    <property type="molecule type" value="Genomic_DNA"/>
</dbReference>
<organism evidence="2">
    <name type="scientific">freshwater metagenome</name>
    <dbReference type="NCBI Taxonomy" id="449393"/>
    <lineage>
        <taxon>unclassified sequences</taxon>
        <taxon>metagenomes</taxon>
        <taxon>ecological metagenomes</taxon>
    </lineage>
</organism>
<protein>
    <submittedName>
        <fullName evidence="2">Unannotated protein</fullName>
    </submittedName>
</protein>
<gene>
    <name evidence="2" type="ORF">UFOPK3461_00158</name>
</gene>
<evidence type="ECO:0000259" key="1">
    <source>
        <dbReference type="Pfam" id="PF08486"/>
    </source>
</evidence>
<dbReference type="InterPro" id="IPR013693">
    <property type="entry name" value="SpoIID/LytB_N"/>
</dbReference>
<dbReference type="NCBIfam" id="TIGR02669">
    <property type="entry name" value="SpoIID_LytB"/>
    <property type="match status" value="1"/>
</dbReference>
<accession>A0A6J7DEJ0</accession>
<dbReference type="AlphaFoldDB" id="A0A6J7DEJ0"/>
<name>A0A6J7DEJ0_9ZZZZ</name>
<dbReference type="Pfam" id="PF08486">
    <property type="entry name" value="SpoIID"/>
    <property type="match status" value="1"/>
</dbReference>